<dbReference type="PaxDb" id="2850-Phatr42970"/>
<dbReference type="EMBL" id="CM000605">
    <property type="protein sequence ID" value="EEC51804.1"/>
    <property type="molecule type" value="Genomic_DNA"/>
</dbReference>
<dbReference type="Proteomes" id="UP000000759">
    <property type="component" value="Chromosome 1"/>
</dbReference>
<sequence>MKSYVLLGFVPLSAVAFCVVPHVSRTNMILSSRRQKDSLIALHMGKGLNSFRNKQAELKRKMEIAKQQKEIDGEEVPVIDDVTEKTSLTDIEIKEQNDRLRFQELLKRSASNVLNDYSSDGYLSKDQEEEEIEAARAGVDRLFEGDPAPVDCFEEIVNIKSENAIGRTGKERLVPWLRKNPDRQRDYLIVLTDPRPKSDELRETINSLVSTLPSDILSRMIVINADSPSENRRWLKKSGFDEKIDVYSDEKLEWMRAYTALGEKRWSMTMFVIAEERIQKLARAVDQYAAPKVFRNAVKVLNDSRRSRKLTSHVHTHHASKSNGGLTQGAADIRPKLRARKVTFNVVPNLHRRK</sequence>
<dbReference type="GeneID" id="7196790"/>
<dbReference type="InterPro" id="IPR036249">
    <property type="entry name" value="Thioredoxin-like_sf"/>
</dbReference>
<name>B7FQ67_PHATC</name>
<dbReference type="KEGG" id="pti:PHATRDRAFT_42970"/>
<dbReference type="InParanoid" id="B7FQ67"/>
<gene>
    <name evidence="2" type="ORF">PHATRDRAFT_42970</name>
</gene>
<organism evidence="2 3">
    <name type="scientific">Phaeodactylum tricornutum (strain CCAP 1055/1)</name>
    <dbReference type="NCBI Taxonomy" id="556484"/>
    <lineage>
        <taxon>Eukaryota</taxon>
        <taxon>Sar</taxon>
        <taxon>Stramenopiles</taxon>
        <taxon>Ochrophyta</taxon>
        <taxon>Bacillariophyta</taxon>
        <taxon>Bacillariophyceae</taxon>
        <taxon>Bacillariophycidae</taxon>
        <taxon>Naviculales</taxon>
        <taxon>Phaeodactylaceae</taxon>
        <taxon>Phaeodactylum</taxon>
    </lineage>
</organism>
<dbReference type="Gene3D" id="3.40.30.10">
    <property type="entry name" value="Glutaredoxin"/>
    <property type="match status" value="1"/>
</dbReference>
<feature type="region of interest" description="Disordered" evidence="1">
    <location>
        <begin position="307"/>
        <end position="332"/>
    </location>
</feature>
<evidence type="ECO:0000256" key="1">
    <source>
        <dbReference type="SAM" id="MobiDB-lite"/>
    </source>
</evidence>
<reference evidence="2 3" key="1">
    <citation type="journal article" date="2008" name="Nature">
        <title>The Phaeodactylum genome reveals the evolutionary history of diatom genomes.</title>
        <authorList>
            <person name="Bowler C."/>
            <person name="Allen A.E."/>
            <person name="Badger J.H."/>
            <person name="Grimwood J."/>
            <person name="Jabbari K."/>
            <person name="Kuo A."/>
            <person name="Maheswari U."/>
            <person name="Martens C."/>
            <person name="Maumus F."/>
            <person name="Otillar R.P."/>
            <person name="Rayko E."/>
            <person name="Salamov A."/>
            <person name="Vandepoele K."/>
            <person name="Beszteri B."/>
            <person name="Gruber A."/>
            <person name="Heijde M."/>
            <person name="Katinka M."/>
            <person name="Mock T."/>
            <person name="Valentin K."/>
            <person name="Verret F."/>
            <person name="Berges J.A."/>
            <person name="Brownlee C."/>
            <person name="Cadoret J.P."/>
            <person name="Chiovitti A."/>
            <person name="Choi C.J."/>
            <person name="Coesel S."/>
            <person name="De Martino A."/>
            <person name="Detter J.C."/>
            <person name="Durkin C."/>
            <person name="Falciatore A."/>
            <person name="Fournet J."/>
            <person name="Haruta M."/>
            <person name="Huysman M.J."/>
            <person name="Jenkins B.D."/>
            <person name="Jiroutova K."/>
            <person name="Jorgensen R.E."/>
            <person name="Joubert Y."/>
            <person name="Kaplan A."/>
            <person name="Kroger N."/>
            <person name="Kroth P.G."/>
            <person name="La Roche J."/>
            <person name="Lindquist E."/>
            <person name="Lommer M."/>
            <person name="Martin-Jezequel V."/>
            <person name="Lopez P.J."/>
            <person name="Lucas S."/>
            <person name="Mangogna M."/>
            <person name="McGinnis K."/>
            <person name="Medlin L.K."/>
            <person name="Montsant A."/>
            <person name="Oudot-Le Secq M.P."/>
            <person name="Napoli C."/>
            <person name="Obornik M."/>
            <person name="Parker M.S."/>
            <person name="Petit J.L."/>
            <person name="Porcel B.M."/>
            <person name="Poulsen N."/>
            <person name="Robison M."/>
            <person name="Rychlewski L."/>
            <person name="Rynearson T.A."/>
            <person name="Schmutz J."/>
            <person name="Shapiro H."/>
            <person name="Siaut M."/>
            <person name="Stanley M."/>
            <person name="Sussman M.R."/>
            <person name="Taylor A.R."/>
            <person name="Vardi A."/>
            <person name="von Dassow P."/>
            <person name="Vyverman W."/>
            <person name="Willis A."/>
            <person name="Wyrwicz L.S."/>
            <person name="Rokhsar D.S."/>
            <person name="Weissenbach J."/>
            <person name="Armbrust E.V."/>
            <person name="Green B.R."/>
            <person name="Van de Peer Y."/>
            <person name="Grigoriev I.V."/>
        </authorList>
    </citation>
    <scope>NUCLEOTIDE SEQUENCE [LARGE SCALE GENOMIC DNA]</scope>
    <source>
        <strain evidence="2 3">CCAP 1055/1</strain>
    </source>
</reference>
<dbReference type="OrthoDB" id="42733at2759"/>
<evidence type="ECO:0000313" key="3">
    <source>
        <dbReference type="Proteomes" id="UP000000759"/>
    </source>
</evidence>
<keyword evidence="3" id="KW-1185">Reference proteome</keyword>
<feature type="compositionally biased region" description="Basic residues" evidence="1">
    <location>
        <begin position="307"/>
        <end position="320"/>
    </location>
</feature>
<evidence type="ECO:0000313" key="2">
    <source>
        <dbReference type="EMBL" id="EEC51804.1"/>
    </source>
</evidence>
<dbReference type="eggNOG" id="ENOG502SP81">
    <property type="taxonomic scope" value="Eukaryota"/>
</dbReference>
<dbReference type="AlphaFoldDB" id="B7FQ67"/>
<dbReference type="HOGENOM" id="CLU_884168_0_0_1"/>
<proteinExistence type="predicted"/>
<reference evidence="3" key="2">
    <citation type="submission" date="2008-08" db="EMBL/GenBank/DDBJ databases">
        <authorList>
            <consortium name="Diatom Consortium"/>
            <person name="Grigoriev I."/>
            <person name="Grimwood J."/>
            <person name="Kuo A."/>
            <person name="Otillar R.P."/>
            <person name="Salamov A."/>
            <person name="Detter J.C."/>
            <person name="Lindquist E."/>
            <person name="Shapiro H."/>
            <person name="Lucas S."/>
            <person name="Glavina del Rio T."/>
            <person name="Pitluck S."/>
            <person name="Rokhsar D."/>
            <person name="Bowler C."/>
        </authorList>
    </citation>
    <scope>GENOME REANNOTATION</scope>
    <source>
        <strain evidence="3">CCAP 1055/1</strain>
    </source>
</reference>
<dbReference type="SUPFAM" id="SSF52833">
    <property type="entry name" value="Thioredoxin-like"/>
    <property type="match status" value="1"/>
</dbReference>
<accession>B7FQ67</accession>
<dbReference type="RefSeq" id="XP_002177341.1">
    <property type="nucleotide sequence ID" value="XM_002177305.1"/>
</dbReference>
<protein>
    <submittedName>
        <fullName evidence="2">Uncharacterized protein</fullName>
    </submittedName>
</protein>